<name>A0A9K3D3U5_9EUKA</name>
<dbReference type="GO" id="GO:0030286">
    <property type="term" value="C:dynein complex"/>
    <property type="evidence" value="ECO:0007669"/>
    <property type="project" value="InterPro"/>
</dbReference>
<dbReference type="GO" id="GO:0045505">
    <property type="term" value="F:dynein intermediate chain binding"/>
    <property type="evidence" value="ECO:0007669"/>
    <property type="project" value="InterPro"/>
</dbReference>
<sequence>AKFSKWWRQEFKAGDLPTEGLVYDYFLEGSVSETGVASAVWRPWTDTVPEYDYQPEQQMRDRLVETAQTRSMHYLMDLFLKNRDPFMLAGMAGTGKTSLVVSKLRGLSEEAYLHQIVNLNYYTDTMQLQMMMEKNLEKKVGKNYGPTGNKRLVYHIDDLNMAQVDLYGTQAPITLLRQHRDYTSWYDREKLTLKHINNVQFTACMNPTSGSFTINERFQRHFSVLAVDFPSDEDLKTIYSSIVTGHFNQGFSGKILTAPSPALPSECGYGSCISLDRYGSTLAVSDCESVCVYVQGDGGRYTLEDSVSWPSAPLSPSTPHSLAVHGSDLYLVSGGDLYTSHRVAGDGYAPWSQLQRVPFDEGYLEALAGGFTHIFL</sequence>
<dbReference type="Pfam" id="PF12775">
    <property type="entry name" value="AAA_7"/>
    <property type="match status" value="1"/>
</dbReference>
<dbReference type="Proteomes" id="UP000265618">
    <property type="component" value="Unassembled WGS sequence"/>
</dbReference>
<dbReference type="Gene3D" id="3.40.50.300">
    <property type="entry name" value="P-loop containing nucleotide triphosphate hydrolases"/>
    <property type="match status" value="1"/>
</dbReference>
<dbReference type="EMBL" id="BDIP01003842">
    <property type="protein sequence ID" value="GIQ88187.1"/>
    <property type="molecule type" value="Genomic_DNA"/>
</dbReference>
<dbReference type="PANTHER" id="PTHR22878:SF69">
    <property type="entry name" value="DYNEIN HEAVY CHAIN"/>
    <property type="match status" value="1"/>
</dbReference>
<dbReference type="OrthoDB" id="8937274at2759"/>
<gene>
    <name evidence="1" type="ORF">KIPB_010383</name>
</gene>
<feature type="non-terminal residue" evidence="1">
    <location>
        <position position="1"/>
    </location>
</feature>
<comment type="caution">
    <text evidence="1">The sequence shown here is derived from an EMBL/GenBank/DDBJ whole genome shotgun (WGS) entry which is preliminary data.</text>
</comment>
<dbReference type="InterPro" id="IPR027417">
    <property type="entry name" value="P-loop_NTPase"/>
</dbReference>
<dbReference type="GO" id="GO:0007018">
    <property type="term" value="P:microtubule-based movement"/>
    <property type="evidence" value="ECO:0007669"/>
    <property type="project" value="InterPro"/>
</dbReference>
<keyword evidence="2" id="KW-1185">Reference proteome</keyword>
<dbReference type="SUPFAM" id="SSF52540">
    <property type="entry name" value="P-loop containing nucleoside triphosphate hydrolases"/>
    <property type="match status" value="1"/>
</dbReference>
<dbReference type="InterPro" id="IPR026983">
    <property type="entry name" value="DHC"/>
</dbReference>
<proteinExistence type="predicted"/>
<dbReference type="GO" id="GO:0051959">
    <property type="term" value="F:dynein light intermediate chain binding"/>
    <property type="evidence" value="ECO:0007669"/>
    <property type="project" value="InterPro"/>
</dbReference>
<dbReference type="PANTHER" id="PTHR22878">
    <property type="entry name" value="DYNEIN HEAVY CHAIN 6, AXONEMAL-LIKE-RELATED"/>
    <property type="match status" value="1"/>
</dbReference>
<protein>
    <submittedName>
        <fullName evidence="1">Dynein heavy chain</fullName>
    </submittedName>
</protein>
<evidence type="ECO:0000313" key="2">
    <source>
        <dbReference type="Proteomes" id="UP000265618"/>
    </source>
</evidence>
<reference evidence="1 2" key="1">
    <citation type="journal article" date="2018" name="PLoS ONE">
        <title>The draft genome of Kipferlia bialata reveals reductive genome evolution in fornicate parasites.</title>
        <authorList>
            <person name="Tanifuji G."/>
            <person name="Takabayashi S."/>
            <person name="Kume K."/>
            <person name="Takagi M."/>
            <person name="Nakayama T."/>
            <person name="Kamikawa R."/>
            <person name="Inagaki Y."/>
            <person name="Hashimoto T."/>
        </authorList>
    </citation>
    <scope>NUCLEOTIDE SEQUENCE [LARGE SCALE GENOMIC DNA]</scope>
    <source>
        <strain evidence="1">NY0173</strain>
    </source>
</reference>
<evidence type="ECO:0000313" key="1">
    <source>
        <dbReference type="EMBL" id="GIQ88187.1"/>
    </source>
</evidence>
<dbReference type="AlphaFoldDB" id="A0A9K3D3U5"/>
<accession>A0A9K3D3U5</accession>
<organism evidence="1 2">
    <name type="scientific">Kipferlia bialata</name>
    <dbReference type="NCBI Taxonomy" id="797122"/>
    <lineage>
        <taxon>Eukaryota</taxon>
        <taxon>Metamonada</taxon>
        <taxon>Carpediemonas-like organisms</taxon>
        <taxon>Kipferlia</taxon>
    </lineage>
</organism>